<reference evidence="3" key="1">
    <citation type="journal article" date="2019" name="Int. J. Syst. Evol. Microbiol.">
        <title>The Global Catalogue of Microorganisms (GCM) 10K type strain sequencing project: providing services to taxonomists for standard genome sequencing and annotation.</title>
        <authorList>
            <consortium name="The Broad Institute Genomics Platform"/>
            <consortium name="The Broad Institute Genome Sequencing Center for Infectious Disease"/>
            <person name="Wu L."/>
            <person name="Ma J."/>
        </authorList>
    </citation>
    <scope>NUCLEOTIDE SEQUENCE [LARGE SCALE GENOMIC DNA]</scope>
    <source>
        <strain evidence="3">CECT 7798</strain>
    </source>
</reference>
<keyword evidence="3" id="KW-1185">Reference proteome</keyword>
<evidence type="ECO:0000313" key="3">
    <source>
        <dbReference type="Proteomes" id="UP001595735"/>
    </source>
</evidence>
<evidence type="ECO:0000256" key="1">
    <source>
        <dbReference type="SAM" id="SignalP"/>
    </source>
</evidence>
<evidence type="ECO:0000313" key="2">
    <source>
        <dbReference type="EMBL" id="MFC3757028.1"/>
    </source>
</evidence>
<name>A0ABV7XYU1_9FLAO</name>
<keyword evidence="1" id="KW-0732">Signal</keyword>
<protein>
    <submittedName>
        <fullName evidence="2">Uncharacterized protein</fullName>
    </submittedName>
</protein>
<dbReference type="RefSeq" id="WP_290297971.1">
    <property type="nucleotide sequence ID" value="NZ_JAUFQR010000001.1"/>
</dbReference>
<dbReference type="EMBL" id="JBHRYO010000002">
    <property type="protein sequence ID" value="MFC3757028.1"/>
    <property type="molecule type" value="Genomic_DNA"/>
</dbReference>
<comment type="caution">
    <text evidence="2">The sequence shown here is derived from an EMBL/GenBank/DDBJ whole genome shotgun (WGS) entry which is preliminary data.</text>
</comment>
<gene>
    <name evidence="2" type="ORF">ACFONJ_13695</name>
</gene>
<proteinExistence type="predicted"/>
<accession>A0ABV7XYU1</accession>
<feature type="signal peptide" evidence="1">
    <location>
        <begin position="1"/>
        <end position="21"/>
    </location>
</feature>
<dbReference type="Proteomes" id="UP001595735">
    <property type="component" value="Unassembled WGS sequence"/>
</dbReference>
<organism evidence="2 3">
    <name type="scientific">Chryseobacterium tructae</name>
    <dbReference type="NCBI Taxonomy" id="1037380"/>
    <lineage>
        <taxon>Bacteria</taxon>
        <taxon>Pseudomonadati</taxon>
        <taxon>Bacteroidota</taxon>
        <taxon>Flavobacteriia</taxon>
        <taxon>Flavobacteriales</taxon>
        <taxon>Weeksellaceae</taxon>
        <taxon>Chryseobacterium group</taxon>
        <taxon>Chryseobacterium</taxon>
    </lineage>
</organism>
<sequence length="210" mass="23305">MIRRELLFCGSLFLMSELCIAQVGINTPNPQATLDVTLQEGYSIGDKAGITVPLLTGDQIEAIQSNNIKQGTLVYAISPSTAISKDVYSIGYWFWKNNTDKWEPINSNSPTFFYSPSVVVSTDISDPNFGTIDLYNNYKNQFKSPMVSSVGSAGHIYTYNKNQLEYYVTWYDPSVFSNVSISEAGILTYQLSTGADTSKPSYMNVVFVVK</sequence>
<feature type="chain" id="PRO_5047027986" evidence="1">
    <location>
        <begin position="22"/>
        <end position="210"/>
    </location>
</feature>